<dbReference type="PANTHER" id="PTHR43191:SF2">
    <property type="entry name" value="RRNA METHYLTRANSFERASE 3, MITOCHONDRIAL"/>
    <property type="match status" value="1"/>
</dbReference>
<evidence type="ECO:0000313" key="5">
    <source>
        <dbReference type="Proteomes" id="UP000179115"/>
    </source>
</evidence>
<dbReference type="InterPro" id="IPR029026">
    <property type="entry name" value="tRNA_m1G_MTases_N"/>
</dbReference>
<sequence length="157" mass="17476">MKKETALILHNIRSVHNVGSIFRTADAVGVSKIYLTGYTPAPLDRFGRKRKDFHKTALGAEDFVPWEQVKSPQALLKRLGEGRFHIVAVEQSPKAIDYKKFKPRFPLAVLFGNEKRGISPRLLALCGTIAEISMRGKKESLNVSVAAGVFLFQVLGR</sequence>
<accession>A0A1F6EDE0</accession>
<dbReference type="InterPro" id="IPR029028">
    <property type="entry name" value="Alpha/beta_knot_MTases"/>
</dbReference>
<reference evidence="4 5" key="1">
    <citation type="journal article" date="2016" name="Nat. Commun.">
        <title>Thousands of microbial genomes shed light on interconnected biogeochemical processes in an aquifer system.</title>
        <authorList>
            <person name="Anantharaman K."/>
            <person name="Brown C.T."/>
            <person name="Hug L.A."/>
            <person name="Sharon I."/>
            <person name="Castelle C.J."/>
            <person name="Probst A.J."/>
            <person name="Thomas B.C."/>
            <person name="Singh A."/>
            <person name="Wilkins M.J."/>
            <person name="Karaoz U."/>
            <person name="Brodie E.L."/>
            <person name="Williams K.H."/>
            <person name="Hubbard S.S."/>
            <person name="Banfield J.F."/>
        </authorList>
    </citation>
    <scope>NUCLEOTIDE SEQUENCE [LARGE SCALE GENOMIC DNA]</scope>
</reference>
<dbReference type="Pfam" id="PF00588">
    <property type="entry name" value="SpoU_methylase"/>
    <property type="match status" value="1"/>
</dbReference>
<organism evidence="4 5">
    <name type="scientific">Candidatus Kaiserbacteria bacterium RIFCSPLOWO2_01_FULL_51_21</name>
    <dbReference type="NCBI Taxonomy" id="1798508"/>
    <lineage>
        <taxon>Bacteria</taxon>
        <taxon>Candidatus Kaiseribacteriota</taxon>
    </lineage>
</organism>
<dbReference type="InterPro" id="IPR051259">
    <property type="entry name" value="rRNA_Methyltransferase"/>
</dbReference>
<dbReference type="Gene3D" id="3.40.1280.10">
    <property type="match status" value="1"/>
</dbReference>
<evidence type="ECO:0000256" key="2">
    <source>
        <dbReference type="ARBA" id="ARBA00022679"/>
    </source>
</evidence>
<proteinExistence type="predicted"/>
<comment type="caution">
    <text evidence="4">The sequence shown here is derived from an EMBL/GenBank/DDBJ whole genome shotgun (WGS) entry which is preliminary data.</text>
</comment>
<protein>
    <recommendedName>
        <fullName evidence="3">tRNA/rRNA methyltransferase SpoU type domain-containing protein</fullName>
    </recommendedName>
</protein>
<feature type="domain" description="tRNA/rRNA methyltransferase SpoU type" evidence="3">
    <location>
        <begin position="6"/>
        <end position="152"/>
    </location>
</feature>
<keyword evidence="2" id="KW-0808">Transferase</keyword>
<dbReference type="GO" id="GO:0003723">
    <property type="term" value="F:RNA binding"/>
    <property type="evidence" value="ECO:0007669"/>
    <property type="project" value="InterPro"/>
</dbReference>
<dbReference type="GO" id="GO:0008173">
    <property type="term" value="F:RNA methyltransferase activity"/>
    <property type="evidence" value="ECO:0007669"/>
    <property type="project" value="InterPro"/>
</dbReference>
<gene>
    <name evidence="4" type="ORF">A3A35_00530</name>
</gene>
<dbReference type="GO" id="GO:0032259">
    <property type="term" value="P:methylation"/>
    <property type="evidence" value="ECO:0007669"/>
    <property type="project" value="UniProtKB-KW"/>
</dbReference>
<dbReference type="GO" id="GO:0006396">
    <property type="term" value="P:RNA processing"/>
    <property type="evidence" value="ECO:0007669"/>
    <property type="project" value="InterPro"/>
</dbReference>
<dbReference type="EMBL" id="MFLV01000011">
    <property type="protein sequence ID" value="OGG71641.1"/>
    <property type="molecule type" value="Genomic_DNA"/>
</dbReference>
<dbReference type="Proteomes" id="UP000179115">
    <property type="component" value="Unassembled WGS sequence"/>
</dbReference>
<evidence type="ECO:0000259" key="3">
    <source>
        <dbReference type="Pfam" id="PF00588"/>
    </source>
</evidence>
<evidence type="ECO:0000256" key="1">
    <source>
        <dbReference type="ARBA" id="ARBA00022603"/>
    </source>
</evidence>
<dbReference type="AlphaFoldDB" id="A0A1F6EDE0"/>
<keyword evidence="1" id="KW-0489">Methyltransferase</keyword>
<dbReference type="InterPro" id="IPR001537">
    <property type="entry name" value="SpoU_MeTrfase"/>
</dbReference>
<dbReference type="SUPFAM" id="SSF75217">
    <property type="entry name" value="alpha/beta knot"/>
    <property type="match status" value="1"/>
</dbReference>
<evidence type="ECO:0000313" key="4">
    <source>
        <dbReference type="EMBL" id="OGG71641.1"/>
    </source>
</evidence>
<name>A0A1F6EDE0_9BACT</name>
<dbReference type="STRING" id="1798508.A3A35_00530"/>
<dbReference type="PANTHER" id="PTHR43191">
    <property type="entry name" value="RRNA METHYLTRANSFERASE 3"/>
    <property type="match status" value="1"/>
</dbReference>